<evidence type="ECO:0000313" key="5">
    <source>
        <dbReference type="Proteomes" id="UP000315349"/>
    </source>
</evidence>
<dbReference type="AlphaFoldDB" id="A0A518GM43"/>
<accession>A0A518GM43</accession>
<dbReference type="GO" id="GO:0030288">
    <property type="term" value="C:outer membrane-bounded periplasmic space"/>
    <property type="evidence" value="ECO:0007669"/>
    <property type="project" value="TreeGrafter"/>
</dbReference>
<sequence length="366" mass="40165">MSHIGFCWQPRFVMGTLWGWLAASALLISSGCETKPGGMTSNGPGGSSKPLKYAYVTNGVADFWNVAEAGVRQAEKDLNAAGKSTKVEVRHPPDGVVDQKRMVQELLTLGVDGISISPIDPENQSDLLAEIAKQTIFITNDSDAPKSERLVYIGMDNYTAGRQCGEMIKEALPDGGKVMIFVGRLGQLNAKQRRQGIIDELLGRSVDPERYDEPGKELVGDKYTILDTRTDDFDLVKAKSLAQDAITRHQDLNCMVGLFAYNPPKIIDAVKDAGKVGKIQILGFDEDEGTLQGIQDGVMYGSCVQNPYQYGYQSIMMLDKIKSGDKSGIPEDKFIEIPVRKITKANVNEFWKELNQLLGKPAPETK</sequence>
<reference evidence="4 5" key="1">
    <citation type="submission" date="2019-02" db="EMBL/GenBank/DDBJ databases">
        <title>Deep-cultivation of Planctomycetes and their phenomic and genomic characterization uncovers novel biology.</title>
        <authorList>
            <person name="Wiegand S."/>
            <person name="Jogler M."/>
            <person name="Boedeker C."/>
            <person name="Pinto D."/>
            <person name="Vollmers J."/>
            <person name="Rivas-Marin E."/>
            <person name="Kohn T."/>
            <person name="Peeters S.H."/>
            <person name="Heuer A."/>
            <person name="Rast P."/>
            <person name="Oberbeckmann S."/>
            <person name="Bunk B."/>
            <person name="Jeske O."/>
            <person name="Meyerdierks A."/>
            <person name="Storesund J.E."/>
            <person name="Kallscheuer N."/>
            <person name="Luecker S."/>
            <person name="Lage O.M."/>
            <person name="Pohl T."/>
            <person name="Merkel B.J."/>
            <person name="Hornburger P."/>
            <person name="Mueller R.-W."/>
            <person name="Bruemmer F."/>
            <person name="Labrenz M."/>
            <person name="Spormann A.M."/>
            <person name="Op den Camp H."/>
            <person name="Overmann J."/>
            <person name="Amann R."/>
            <person name="Jetten M.S.M."/>
            <person name="Mascher T."/>
            <person name="Medema M.H."/>
            <person name="Devos D.P."/>
            <person name="Kaster A.-K."/>
            <person name="Ovreas L."/>
            <person name="Rohde M."/>
            <person name="Galperin M.Y."/>
            <person name="Jogler C."/>
        </authorList>
    </citation>
    <scope>NUCLEOTIDE SEQUENCE [LARGE SCALE GENOMIC DNA]</scope>
    <source>
        <strain evidence="4 5">Spb1</strain>
    </source>
</reference>
<name>A0A518GM43_9PLAN</name>
<dbReference type="CDD" id="cd06314">
    <property type="entry name" value="PBP1_tmGBP"/>
    <property type="match status" value="1"/>
</dbReference>
<feature type="domain" description="Periplasmic binding protein" evidence="3">
    <location>
        <begin position="61"/>
        <end position="325"/>
    </location>
</feature>
<dbReference type="Pfam" id="PF13407">
    <property type="entry name" value="Peripla_BP_4"/>
    <property type="match status" value="1"/>
</dbReference>
<dbReference type="SUPFAM" id="SSF53822">
    <property type="entry name" value="Periplasmic binding protein-like I"/>
    <property type="match status" value="1"/>
</dbReference>
<evidence type="ECO:0000259" key="3">
    <source>
        <dbReference type="Pfam" id="PF13407"/>
    </source>
</evidence>
<dbReference type="InterPro" id="IPR050555">
    <property type="entry name" value="Bact_Solute-Bind_Prot2"/>
</dbReference>
<dbReference type="PANTHER" id="PTHR30036">
    <property type="entry name" value="D-XYLOSE-BINDING PERIPLASMIC PROTEIN"/>
    <property type="match status" value="1"/>
</dbReference>
<dbReference type="InterPro" id="IPR025997">
    <property type="entry name" value="SBP_2_dom"/>
</dbReference>
<organism evidence="4 5">
    <name type="scientific">Planctopirus ephydatiae</name>
    <dbReference type="NCBI Taxonomy" id="2528019"/>
    <lineage>
        <taxon>Bacteria</taxon>
        <taxon>Pseudomonadati</taxon>
        <taxon>Planctomycetota</taxon>
        <taxon>Planctomycetia</taxon>
        <taxon>Planctomycetales</taxon>
        <taxon>Planctomycetaceae</taxon>
        <taxon>Planctopirus</taxon>
    </lineage>
</organism>
<comment type="subcellular location">
    <subcellularLocation>
        <location evidence="1">Cell envelope</location>
    </subcellularLocation>
</comment>
<evidence type="ECO:0000256" key="1">
    <source>
        <dbReference type="ARBA" id="ARBA00004196"/>
    </source>
</evidence>
<proteinExistence type="inferred from homology"/>
<protein>
    <submittedName>
        <fullName evidence="4">D-ribose-binding periplasmic protein</fullName>
    </submittedName>
</protein>
<dbReference type="EMBL" id="CP036299">
    <property type="protein sequence ID" value="QDV29722.1"/>
    <property type="molecule type" value="Genomic_DNA"/>
</dbReference>
<dbReference type="KEGG" id="peh:Spb1_16370"/>
<evidence type="ECO:0000256" key="2">
    <source>
        <dbReference type="ARBA" id="ARBA00007639"/>
    </source>
</evidence>
<dbReference type="PANTHER" id="PTHR30036:SF7">
    <property type="entry name" value="ABC TRANSPORTER PERIPLASMIC-BINDING PROTEIN YPHF"/>
    <property type="match status" value="1"/>
</dbReference>
<gene>
    <name evidence="4" type="primary">rbsB</name>
    <name evidence="4" type="ORF">Spb1_16370</name>
</gene>
<dbReference type="RefSeq" id="WP_246128397.1">
    <property type="nucleotide sequence ID" value="NZ_CP036299.1"/>
</dbReference>
<comment type="similarity">
    <text evidence="2">Belongs to the bacterial solute-binding protein 2 family.</text>
</comment>
<keyword evidence="5" id="KW-1185">Reference proteome</keyword>
<dbReference type="Gene3D" id="3.40.50.2300">
    <property type="match status" value="2"/>
</dbReference>
<dbReference type="GO" id="GO:0030246">
    <property type="term" value="F:carbohydrate binding"/>
    <property type="evidence" value="ECO:0007669"/>
    <property type="project" value="TreeGrafter"/>
</dbReference>
<evidence type="ECO:0000313" key="4">
    <source>
        <dbReference type="EMBL" id="QDV29722.1"/>
    </source>
</evidence>
<dbReference type="Proteomes" id="UP000315349">
    <property type="component" value="Chromosome"/>
</dbReference>
<dbReference type="InterPro" id="IPR028082">
    <property type="entry name" value="Peripla_BP_I"/>
</dbReference>